<sequence>MGFTDDENGGKKNRDREPWDLGIRITRFEWAFGLKYRGHPIESEYNIITGTSTYLKQLLQKRYLVFTPTRTMIQLAYDIIKHNGAARAEDRKGFHEFGQGPWEYTLFRGKYHEETLEPKHNSIPSFAGRLSISRRLRHYRIHQTSSSMAFSFPVVSKTTLLFLYSALLVSGLYGPTIASSIPERRPRGNVRSLQHRGCRVFAQSVREAWSLQSTPSSSTSHESSETKDEAILQNIAEDKAEEKPIGLGLPPARSGYDDFDDVGDDEVLRTYA</sequence>
<gene>
    <name evidence="2" type="ORF">WG66_3867</name>
</gene>
<protein>
    <submittedName>
        <fullName evidence="2">Uncharacterized protein</fullName>
    </submittedName>
</protein>
<accession>A0A0W0G4Q8</accession>
<organism evidence="2 3">
    <name type="scientific">Moniliophthora roreri</name>
    <name type="common">Frosty pod rot fungus</name>
    <name type="synonym">Monilia roreri</name>
    <dbReference type="NCBI Taxonomy" id="221103"/>
    <lineage>
        <taxon>Eukaryota</taxon>
        <taxon>Fungi</taxon>
        <taxon>Dikarya</taxon>
        <taxon>Basidiomycota</taxon>
        <taxon>Agaricomycotina</taxon>
        <taxon>Agaricomycetes</taxon>
        <taxon>Agaricomycetidae</taxon>
        <taxon>Agaricales</taxon>
        <taxon>Marasmiineae</taxon>
        <taxon>Marasmiaceae</taxon>
        <taxon>Moniliophthora</taxon>
    </lineage>
</organism>
<feature type="region of interest" description="Disordered" evidence="1">
    <location>
        <begin position="235"/>
        <end position="263"/>
    </location>
</feature>
<name>A0A0W0G4Q8_MONRR</name>
<proteinExistence type="predicted"/>
<evidence type="ECO:0000313" key="2">
    <source>
        <dbReference type="EMBL" id="KTB43569.1"/>
    </source>
</evidence>
<dbReference type="AlphaFoldDB" id="A0A0W0G4Q8"/>
<evidence type="ECO:0000256" key="1">
    <source>
        <dbReference type="SAM" id="MobiDB-lite"/>
    </source>
</evidence>
<dbReference type="EMBL" id="LATX01001139">
    <property type="protein sequence ID" value="KTB43569.1"/>
    <property type="molecule type" value="Genomic_DNA"/>
</dbReference>
<comment type="caution">
    <text evidence="2">The sequence shown here is derived from an EMBL/GenBank/DDBJ whole genome shotgun (WGS) entry which is preliminary data.</text>
</comment>
<reference evidence="2 3" key="1">
    <citation type="submission" date="2015-12" db="EMBL/GenBank/DDBJ databases">
        <title>Draft genome sequence of Moniliophthora roreri, the causal agent of frosty pod rot of cacao.</title>
        <authorList>
            <person name="Aime M.C."/>
            <person name="Diaz-Valderrama J.R."/>
            <person name="Kijpornyongpan T."/>
            <person name="Phillips-Mora W."/>
        </authorList>
    </citation>
    <scope>NUCLEOTIDE SEQUENCE [LARGE SCALE GENOMIC DNA]</scope>
    <source>
        <strain evidence="2 3">MCA 2952</strain>
    </source>
</reference>
<feature type="compositionally biased region" description="Basic and acidic residues" evidence="1">
    <location>
        <begin position="235"/>
        <end position="244"/>
    </location>
</feature>
<dbReference type="Proteomes" id="UP000054988">
    <property type="component" value="Unassembled WGS sequence"/>
</dbReference>
<evidence type="ECO:0000313" key="3">
    <source>
        <dbReference type="Proteomes" id="UP000054988"/>
    </source>
</evidence>